<dbReference type="PANTHER" id="PTHR35768">
    <property type="entry name" value="PROTEIN MULTIPOLAR SPINDLE 1"/>
    <property type="match status" value="1"/>
</dbReference>
<comment type="caution">
    <text evidence="2">The sequence shown here is derived from an EMBL/GenBank/DDBJ whole genome shotgun (WGS) entry which is preliminary data.</text>
</comment>
<dbReference type="EMBL" id="JAQIZT010000006">
    <property type="protein sequence ID" value="KAJ6995561.1"/>
    <property type="molecule type" value="Genomic_DNA"/>
</dbReference>
<evidence type="ECO:0000313" key="3">
    <source>
        <dbReference type="Proteomes" id="UP001164929"/>
    </source>
</evidence>
<dbReference type="GO" id="GO:0007059">
    <property type="term" value="P:chromosome segregation"/>
    <property type="evidence" value="ECO:0007669"/>
    <property type="project" value="TreeGrafter"/>
</dbReference>
<keyword evidence="3" id="KW-1185">Reference proteome</keyword>
<dbReference type="AlphaFoldDB" id="A0AAD6QSA4"/>
<reference evidence="2" key="1">
    <citation type="journal article" date="2023" name="Mol. Ecol. Resour.">
        <title>Chromosome-level genome assembly of a triploid poplar Populus alba 'Berolinensis'.</title>
        <authorList>
            <person name="Chen S."/>
            <person name="Yu Y."/>
            <person name="Wang X."/>
            <person name="Wang S."/>
            <person name="Zhang T."/>
            <person name="Zhou Y."/>
            <person name="He R."/>
            <person name="Meng N."/>
            <person name="Wang Y."/>
            <person name="Liu W."/>
            <person name="Liu Z."/>
            <person name="Liu J."/>
            <person name="Guo Q."/>
            <person name="Huang H."/>
            <person name="Sederoff R.R."/>
            <person name="Wang G."/>
            <person name="Qu G."/>
            <person name="Chen S."/>
        </authorList>
    </citation>
    <scope>NUCLEOTIDE SEQUENCE</scope>
    <source>
        <strain evidence="2">SC-2020</strain>
    </source>
</reference>
<evidence type="ECO:0000256" key="1">
    <source>
        <dbReference type="SAM" id="MobiDB-lite"/>
    </source>
</evidence>
<accession>A0AAD6QSA4</accession>
<sequence>MSKLNYRAGDSPALRNFQNTSERMASSEPATDTKTASSPTDDQSLKLAAKERKQELLRLREDLREAEDASQCDLFPQTALCKCYFFDNLGKLSPKPVGEGSDRRFNDILRRRFLRQVRIKERRKRINNSNIKLRFSDIYSKNEAEQLRAAVDFLVELCDTTSPARVEEANFANWSHQAADFILESRQTDHRHPALYSTIDSASLDESLTLGAASNTFSFPENFQGSRKFAILGSIR</sequence>
<dbReference type="Proteomes" id="UP001164929">
    <property type="component" value="Chromosome 6"/>
</dbReference>
<evidence type="ECO:0000313" key="2">
    <source>
        <dbReference type="EMBL" id="KAJ6995561.1"/>
    </source>
</evidence>
<proteinExistence type="predicted"/>
<organism evidence="2 3">
    <name type="scientific">Populus alba x Populus x berolinensis</name>
    <dbReference type="NCBI Taxonomy" id="444605"/>
    <lineage>
        <taxon>Eukaryota</taxon>
        <taxon>Viridiplantae</taxon>
        <taxon>Streptophyta</taxon>
        <taxon>Embryophyta</taxon>
        <taxon>Tracheophyta</taxon>
        <taxon>Spermatophyta</taxon>
        <taxon>Magnoliopsida</taxon>
        <taxon>eudicotyledons</taxon>
        <taxon>Gunneridae</taxon>
        <taxon>Pentapetalae</taxon>
        <taxon>rosids</taxon>
        <taxon>fabids</taxon>
        <taxon>Malpighiales</taxon>
        <taxon>Salicaceae</taxon>
        <taxon>Saliceae</taxon>
        <taxon>Populus</taxon>
    </lineage>
</organism>
<feature type="region of interest" description="Disordered" evidence="1">
    <location>
        <begin position="1"/>
        <end position="46"/>
    </location>
</feature>
<name>A0AAD6QSA4_9ROSI</name>
<dbReference type="PANTHER" id="PTHR35768:SF1">
    <property type="entry name" value="PROTEIN MULTIPOLAR SPINDLE 1"/>
    <property type="match status" value="1"/>
</dbReference>
<dbReference type="InterPro" id="IPR037500">
    <property type="entry name" value="Msp1"/>
</dbReference>
<feature type="compositionally biased region" description="Polar residues" evidence="1">
    <location>
        <begin position="16"/>
        <end position="42"/>
    </location>
</feature>
<dbReference type="GO" id="GO:0042138">
    <property type="term" value="P:meiotic DNA double-strand break formation"/>
    <property type="evidence" value="ECO:0007669"/>
    <property type="project" value="InterPro"/>
</dbReference>
<dbReference type="GO" id="GO:0007140">
    <property type="term" value="P:male meiotic nuclear division"/>
    <property type="evidence" value="ECO:0007669"/>
    <property type="project" value="TreeGrafter"/>
</dbReference>
<protein>
    <submittedName>
        <fullName evidence="2">Uncharacterized protein</fullName>
    </submittedName>
</protein>
<gene>
    <name evidence="2" type="ORF">NC653_018126</name>
</gene>
<dbReference type="GO" id="GO:0000212">
    <property type="term" value="P:meiotic spindle organization"/>
    <property type="evidence" value="ECO:0007669"/>
    <property type="project" value="InterPro"/>
</dbReference>